<dbReference type="InterPro" id="IPR000210">
    <property type="entry name" value="BTB/POZ_dom"/>
</dbReference>
<dbReference type="SUPFAM" id="SSF54695">
    <property type="entry name" value="POZ domain"/>
    <property type="match status" value="1"/>
</dbReference>
<dbReference type="CDD" id="cd18186">
    <property type="entry name" value="BTB_POZ_ZBTB_KLHL-like"/>
    <property type="match status" value="1"/>
</dbReference>
<feature type="region of interest" description="Disordered" evidence="1">
    <location>
        <begin position="1"/>
        <end position="20"/>
    </location>
</feature>
<feature type="compositionally biased region" description="Basic and acidic residues" evidence="1">
    <location>
        <begin position="8"/>
        <end position="20"/>
    </location>
</feature>
<dbReference type="Proteomes" id="UP000285326">
    <property type="component" value="Unassembled WGS sequence"/>
</dbReference>
<protein>
    <recommendedName>
        <fullName evidence="2">BTB domain-containing protein</fullName>
    </recommendedName>
</protein>
<comment type="caution">
    <text evidence="3">The sequence shown here is derived from an EMBL/GenBank/DDBJ whole genome shotgun (WGS) entry which is preliminary data.</text>
</comment>
<dbReference type="InterPro" id="IPR011333">
    <property type="entry name" value="SKP1/BTB/POZ_sf"/>
</dbReference>
<dbReference type="PANTHER" id="PTHR47843:SF7">
    <property type="entry name" value="BTB DOMAIN-CONTAINING PROTEIN"/>
    <property type="match status" value="1"/>
</dbReference>
<sequence>MFKSFSKPKKDGVKKVAKAKQVDAQDRAKYSKIHKSLNQNISNGSTFSSQIVMIKVGREGRTFAAHADILSLSPFFAAILMRTECTVTEKIDLLDEEPEILSCVLEYLYVGVLKKGDYHPRLIKNNFKGSWYLENSNENSVAGKIFIRGHGKILRDTVIYCAAERYGLEELKNLALRKQVLQKGIEVAMIIRSARYAYENTAISDPRLRSHFLSLIIRCRKIFKKSGTMEIEMETGGKIFFDLFVALCNHIDNKKVKRNDL</sequence>
<dbReference type="Gene3D" id="3.30.710.10">
    <property type="entry name" value="Potassium Channel Kv1.1, Chain A"/>
    <property type="match status" value="1"/>
</dbReference>
<dbReference type="PANTHER" id="PTHR47843">
    <property type="entry name" value="BTB DOMAIN-CONTAINING PROTEIN-RELATED"/>
    <property type="match status" value="1"/>
</dbReference>
<gene>
    <name evidence="3" type="ORF">GcM1_182013</name>
</gene>
<organism evidence="3 4">
    <name type="scientific">Golovinomyces cichoracearum</name>
    <dbReference type="NCBI Taxonomy" id="62708"/>
    <lineage>
        <taxon>Eukaryota</taxon>
        <taxon>Fungi</taxon>
        <taxon>Dikarya</taxon>
        <taxon>Ascomycota</taxon>
        <taxon>Pezizomycotina</taxon>
        <taxon>Leotiomycetes</taxon>
        <taxon>Erysiphales</taxon>
        <taxon>Erysiphaceae</taxon>
        <taxon>Golovinomyces</taxon>
    </lineage>
</organism>
<dbReference type="AlphaFoldDB" id="A0A420J3X9"/>
<reference evidence="3 4" key="1">
    <citation type="journal article" date="2018" name="BMC Genomics">
        <title>Comparative genome analyses reveal sequence features reflecting distinct modes of host-adaptation between dicot and monocot powdery mildew.</title>
        <authorList>
            <person name="Wu Y."/>
            <person name="Ma X."/>
            <person name="Pan Z."/>
            <person name="Kale S.D."/>
            <person name="Song Y."/>
            <person name="King H."/>
            <person name="Zhang Q."/>
            <person name="Presley C."/>
            <person name="Deng X."/>
            <person name="Wei C.I."/>
            <person name="Xiao S."/>
        </authorList>
    </citation>
    <scope>NUCLEOTIDE SEQUENCE [LARGE SCALE GENOMIC DNA]</scope>
    <source>
        <strain evidence="3">UMSG1</strain>
    </source>
</reference>
<dbReference type="EMBL" id="MCBS01018239">
    <property type="protein sequence ID" value="RKF81481.1"/>
    <property type="molecule type" value="Genomic_DNA"/>
</dbReference>
<dbReference type="PROSITE" id="PS50097">
    <property type="entry name" value="BTB"/>
    <property type="match status" value="1"/>
</dbReference>
<proteinExistence type="predicted"/>
<evidence type="ECO:0000256" key="1">
    <source>
        <dbReference type="SAM" id="MobiDB-lite"/>
    </source>
</evidence>
<feature type="domain" description="BTB" evidence="2">
    <location>
        <begin position="50"/>
        <end position="117"/>
    </location>
</feature>
<evidence type="ECO:0000313" key="3">
    <source>
        <dbReference type="EMBL" id="RKF81481.1"/>
    </source>
</evidence>
<evidence type="ECO:0000259" key="2">
    <source>
        <dbReference type="PROSITE" id="PS50097"/>
    </source>
</evidence>
<accession>A0A420J3X9</accession>
<name>A0A420J3X9_9PEZI</name>
<evidence type="ECO:0000313" key="4">
    <source>
        <dbReference type="Proteomes" id="UP000285326"/>
    </source>
</evidence>
<dbReference type="Pfam" id="PF00651">
    <property type="entry name" value="BTB"/>
    <property type="match status" value="1"/>
</dbReference>